<dbReference type="Proteomes" id="UP000550401">
    <property type="component" value="Unassembled WGS sequence"/>
</dbReference>
<keyword evidence="1" id="KW-0812">Transmembrane</keyword>
<protein>
    <submittedName>
        <fullName evidence="2">Uncharacterized protein</fullName>
    </submittedName>
</protein>
<organism evidence="2 3">
    <name type="scientific">Dokdonella fugitiva</name>
    <dbReference type="NCBI Taxonomy" id="328517"/>
    <lineage>
        <taxon>Bacteria</taxon>
        <taxon>Pseudomonadati</taxon>
        <taxon>Pseudomonadota</taxon>
        <taxon>Gammaproteobacteria</taxon>
        <taxon>Lysobacterales</taxon>
        <taxon>Rhodanobacteraceae</taxon>
        <taxon>Dokdonella</taxon>
    </lineage>
</organism>
<evidence type="ECO:0000313" key="2">
    <source>
        <dbReference type="EMBL" id="MBA8886633.1"/>
    </source>
</evidence>
<sequence length="258" mass="27992">METKHVVGGLLAAVLLLFTVHWLRDPLRTALPFGTTDLSSVQAQLKRLTPADRALVEAYVKRSNGDVLPAKFADPDQPFTARTFGDAIALEKAWSVKRGKMDAEAAQRQAERDAAMAPLRDAVEAGVARAEVLAPSDLVAPPDPSAPVKQALPSEDATVFVVTVSLHNLGSKTITAVQGSLEAHDREAYLPLDLCWIDLADREPIEPASRAQVRCANPNRHVSEQQRAFIDDDSGRFTLVWNPKRVVFADGSVLESGL</sequence>
<name>A0A839EVL9_9GAMM</name>
<accession>A0A839EVL9</accession>
<gene>
    <name evidence="2" type="ORF">FHW12_000824</name>
</gene>
<feature type="transmembrane region" description="Helical" evidence="1">
    <location>
        <begin position="6"/>
        <end position="23"/>
    </location>
</feature>
<keyword evidence="3" id="KW-1185">Reference proteome</keyword>
<proteinExistence type="predicted"/>
<evidence type="ECO:0000313" key="3">
    <source>
        <dbReference type="Proteomes" id="UP000550401"/>
    </source>
</evidence>
<dbReference type="RefSeq" id="WP_182529697.1">
    <property type="nucleotide sequence ID" value="NZ_JACGXL010000001.1"/>
</dbReference>
<evidence type="ECO:0000256" key="1">
    <source>
        <dbReference type="SAM" id="Phobius"/>
    </source>
</evidence>
<dbReference type="EMBL" id="JACGXL010000001">
    <property type="protein sequence ID" value="MBA8886633.1"/>
    <property type="molecule type" value="Genomic_DNA"/>
</dbReference>
<keyword evidence="1" id="KW-1133">Transmembrane helix</keyword>
<reference evidence="2 3" key="1">
    <citation type="submission" date="2020-07" db="EMBL/GenBank/DDBJ databases">
        <title>Genomic Encyclopedia of Type Strains, Phase IV (KMG-V): Genome sequencing to study the core and pangenomes of soil and plant-associated prokaryotes.</title>
        <authorList>
            <person name="Whitman W."/>
        </authorList>
    </citation>
    <scope>NUCLEOTIDE SEQUENCE [LARGE SCALE GENOMIC DNA]</scope>
    <source>
        <strain evidence="2 3">RH2WT43</strain>
    </source>
</reference>
<keyword evidence="1" id="KW-0472">Membrane</keyword>
<dbReference type="AlphaFoldDB" id="A0A839EVL9"/>
<comment type="caution">
    <text evidence="2">The sequence shown here is derived from an EMBL/GenBank/DDBJ whole genome shotgun (WGS) entry which is preliminary data.</text>
</comment>